<organism evidence="2 3">
    <name type="scientific">Janthinobacterium aestuarii</name>
    <dbReference type="NCBI Taxonomy" id="2985511"/>
    <lineage>
        <taxon>Bacteria</taxon>
        <taxon>Pseudomonadati</taxon>
        <taxon>Pseudomonadota</taxon>
        <taxon>Betaproteobacteria</taxon>
        <taxon>Burkholderiales</taxon>
        <taxon>Oxalobacteraceae</taxon>
        <taxon>Janthinobacterium</taxon>
    </lineage>
</organism>
<gene>
    <name evidence="2" type="ORF">OPV09_17490</name>
</gene>
<name>A0ABZ2GFX2_9BURK</name>
<evidence type="ECO:0008006" key="4">
    <source>
        <dbReference type="Google" id="ProtNLM"/>
    </source>
</evidence>
<feature type="region of interest" description="Disordered" evidence="1">
    <location>
        <begin position="178"/>
        <end position="227"/>
    </location>
</feature>
<evidence type="ECO:0000313" key="2">
    <source>
        <dbReference type="EMBL" id="WWO44514.1"/>
    </source>
</evidence>
<keyword evidence="3" id="KW-1185">Reference proteome</keyword>
<sequence length="406" mass="43646">MGALEEWLAEMFLVHSLNLLRFSAGTQDKILALMGTMSKELTAKLNEGEISTYGKQRLGVLLRESNALISSHYTGMQAEMARDLTGMVRIEADYTAKVLTQGLKIELGAKLPPATYLEKLVGDTLIKGASSADWWKRQALDTQFRFASQVRLGAAQGETTSQIVSRVLGKSAKAADSLANKPALPATPPMPDAKAPPAGPATKPSAPPADPAAKPPGAAPDPVAPGEQGILKASAANARALVHSSVQAVANAARLASFKQNADLIECLVWLSTLDSHTCLLCAMRDLHEYSLHDQEPINHTHEWAGGPGAIHFSCRCVLSTRTKSFKDLGIELDEPGDSTRPSDGGAVSSKMNFKDFLASKDKAWRAEYLGPGRAEMYEAGKITLNDLMNLKGRKLTLEELQAKYK</sequence>
<protein>
    <recommendedName>
        <fullName evidence="4">Phage head morphogenesis domain-containing protein</fullName>
    </recommendedName>
</protein>
<dbReference type="RefSeq" id="WP_338678925.1">
    <property type="nucleotide sequence ID" value="NZ_CP142523.1"/>
</dbReference>
<dbReference type="Proteomes" id="UP001373909">
    <property type="component" value="Chromosome"/>
</dbReference>
<evidence type="ECO:0000256" key="1">
    <source>
        <dbReference type="SAM" id="MobiDB-lite"/>
    </source>
</evidence>
<reference evidence="2 3" key="1">
    <citation type="submission" date="2024-01" db="EMBL/GenBank/DDBJ databases">
        <title>Draft genome sequences of nine bacterial species from freshwater ponds near Washington, DC.</title>
        <authorList>
            <person name="Pavloudi C."/>
            <person name="Oliver L."/>
            <person name="Slattery K."/>
            <person name="Lissner G."/>
            <person name="Saw J.H."/>
        </authorList>
    </citation>
    <scope>NUCLEOTIDE SEQUENCE [LARGE SCALE GENOMIC DNA]</scope>
    <source>
        <strain evidence="3">TB1-E2</strain>
    </source>
</reference>
<dbReference type="EMBL" id="CP142523">
    <property type="protein sequence ID" value="WWO44514.1"/>
    <property type="molecule type" value="Genomic_DNA"/>
</dbReference>
<feature type="compositionally biased region" description="Pro residues" evidence="1">
    <location>
        <begin position="205"/>
        <end position="223"/>
    </location>
</feature>
<evidence type="ECO:0000313" key="3">
    <source>
        <dbReference type="Proteomes" id="UP001373909"/>
    </source>
</evidence>
<accession>A0ABZ2GFX2</accession>
<proteinExistence type="predicted"/>
<feature type="compositionally biased region" description="Low complexity" evidence="1">
    <location>
        <begin position="192"/>
        <end position="204"/>
    </location>
</feature>